<dbReference type="PANTHER" id="PTHR44591:SF3">
    <property type="entry name" value="RESPONSE REGULATORY DOMAIN-CONTAINING PROTEIN"/>
    <property type="match status" value="1"/>
</dbReference>
<dbReference type="InterPro" id="IPR050595">
    <property type="entry name" value="Bact_response_regulator"/>
</dbReference>
<evidence type="ECO:0000259" key="3">
    <source>
        <dbReference type="PROSITE" id="PS50110"/>
    </source>
</evidence>
<sequence>MEKIRIIIIEDDPDLRALMTLALVAQRFEVTSFSEADAFLKQGKGADLYIIDINLGGVSGLDLCQKIKESSNSRPVVIMISANPDINNLAQEASADDALPKPFNSKDLLNKVMNHIAAA</sequence>
<reference evidence="4 5" key="1">
    <citation type="submission" date="2021-05" db="EMBL/GenBank/DDBJ databases">
        <title>A Polyphasic approach of four new species of the genus Ohtaekwangia: Ohtaekwangia histidinii sp. nov., Ohtaekwangia cretensis sp. nov., Ohtaekwangia indiensis sp. nov., Ohtaekwangia reichenbachii sp. nov. from diverse environment.</title>
        <authorList>
            <person name="Octaviana S."/>
        </authorList>
    </citation>
    <scope>NUCLEOTIDE SEQUENCE [LARGE SCALE GENOMIC DNA]</scope>
    <source>
        <strain evidence="4 5">PWU4</strain>
    </source>
</reference>
<feature type="domain" description="Response regulatory" evidence="3">
    <location>
        <begin position="5"/>
        <end position="116"/>
    </location>
</feature>
<dbReference type="AlphaFoldDB" id="A0AAP2GR00"/>
<evidence type="ECO:0000313" key="4">
    <source>
        <dbReference type="EMBL" id="MBT1699505.1"/>
    </source>
</evidence>
<dbReference type="InterPro" id="IPR001789">
    <property type="entry name" value="Sig_transdc_resp-reg_receiver"/>
</dbReference>
<accession>A0AAP2GR00</accession>
<dbReference type="SMART" id="SM00448">
    <property type="entry name" value="REC"/>
    <property type="match status" value="1"/>
</dbReference>
<dbReference type="Proteomes" id="UP001319200">
    <property type="component" value="Unassembled WGS sequence"/>
</dbReference>
<dbReference type="GO" id="GO:0000160">
    <property type="term" value="P:phosphorelay signal transduction system"/>
    <property type="evidence" value="ECO:0007669"/>
    <property type="project" value="InterPro"/>
</dbReference>
<name>A0AAP2GR00_9BACT</name>
<keyword evidence="1 2" id="KW-0597">Phosphoprotein</keyword>
<feature type="modified residue" description="4-aspartylphosphate" evidence="2">
    <location>
        <position position="52"/>
    </location>
</feature>
<dbReference type="RefSeq" id="WP_254167500.1">
    <property type="nucleotide sequence ID" value="NZ_JAHESF010000026.1"/>
</dbReference>
<organism evidence="4 5">
    <name type="scientific">Chryseosolibacter histidini</name>
    <dbReference type="NCBI Taxonomy" id="2782349"/>
    <lineage>
        <taxon>Bacteria</taxon>
        <taxon>Pseudomonadati</taxon>
        <taxon>Bacteroidota</taxon>
        <taxon>Cytophagia</taxon>
        <taxon>Cytophagales</taxon>
        <taxon>Chryseotaleaceae</taxon>
        <taxon>Chryseosolibacter</taxon>
    </lineage>
</organism>
<dbReference type="PANTHER" id="PTHR44591">
    <property type="entry name" value="STRESS RESPONSE REGULATOR PROTEIN 1"/>
    <property type="match status" value="1"/>
</dbReference>
<dbReference type="InterPro" id="IPR011006">
    <property type="entry name" value="CheY-like_superfamily"/>
</dbReference>
<comment type="caution">
    <text evidence="4">The sequence shown here is derived from an EMBL/GenBank/DDBJ whole genome shotgun (WGS) entry which is preliminary data.</text>
</comment>
<keyword evidence="5" id="KW-1185">Reference proteome</keyword>
<evidence type="ECO:0000313" key="5">
    <source>
        <dbReference type="Proteomes" id="UP001319200"/>
    </source>
</evidence>
<dbReference type="SUPFAM" id="SSF52172">
    <property type="entry name" value="CheY-like"/>
    <property type="match status" value="1"/>
</dbReference>
<dbReference type="EMBL" id="JAHESF010000026">
    <property type="protein sequence ID" value="MBT1699505.1"/>
    <property type="molecule type" value="Genomic_DNA"/>
</dbReference>
<dbReference type="CDD" id="cd00156">
    <property type="entry name" value="REC"/>
    <property type="match status" value="1"/>
</dbReference>
<evidence type="ECO:0000256" key="2">
    <source>
        <dbReference type="PROSITE-ProRule" id="PRU00169"/>
    </source>
</evidence>
<gene>
    <name evidence="4" type="ORF">KK083_21585</name>
</gene>
<evidence type="ECO:0000256" key="1">
    <source>
        <dbReference type="ARBA" id="ARBA00022553"/>
    </source>
</evidence>
<proteinExistence type="predicted"/>
<dbReference type="Pfam" id="PF00072">
    <property type="entry name" value="Response_reg"/>
    <property type="match status" value="1"/>
</dbReference>
<protein>
    <submittedName>
        <fullName evidence="4">Response regulator</fullName>
    </submittedName>
</protein>
<dbReference type="PROSITE" id="PS50110">
    <property type="entry name" value="RESPONSE_REGULATORY"/>
    <property type="match status" value="1"/>
</dbReference>
<dbReference type="Gene3D" id="3.40.50.2300">
    <property type="match status" value="1"/>
</dbReference>